<dbReference type="AlphaFoldDB" id="A0AAV2RZW4"/>
<keyword evidence="6" id="KW-1185">Reference proteome</keyword>
<dbReference type="GO" id="GO:0071013">
    <property type="term" value="C:catalytic step 2 spliceosome"/>
    <property type="evidence" value="ECO:0007669"/>
    <property type="project" value="TreeGrafter"/>
</dbReference>
<protein>
    <recommendedName>
        <fullName evidence="7">DGCR14</fullName>
    </recommendedName>
</protein>
<dbReference type="Proteomes" id="UP001497623">
    <property type="component" value="Unassembled WGS sequence"/>
</dbReference>
<evidence type="ECO:0000256" key="2">
    <source>
        <dbReference type="ARBA" id="ARBA00009072"/>
    </source>
</evidence>
<evidence type="ECO:0000256" key="1">
    <source>
        <dbReference type="ARBA" id="ARBA00004123"/>
    </source>
</evidence>
<name>A0AAV2RZW4_MEGNR</name>
<evidence type="ECO:0000313" key="6">
    <source>
        <dbReference type="Proteomes" id="UP001497623"/>
    </source>
</evidence>
<comment type="caution">
    <text evidence="5">The sequence shown here is derived from an EMBL/GenBank/DDBJ whole genome shotgun (WGS) entry which is preliminary data.</text>
</comment>
<feature type="region of interest" description="Disordered" evidence="4">
    <location>
        <begin position="354"/>
        <end position="377"/>
    </location>
</feature>
<dbReference type="EMBL" id="CAXKWB010035926">
    <property type="protein sequence ID" value="CAL4147461.1"/>
    <property type="molecule type" value="Genomic_DNA"/>
</dbReference>
<comment type="similarity">
    <text evidence="2">Belongs to the ESS2 family.</text>
</comment>
<dbReference type="PANTHER" id="PTHR12940:SF0">
    <property type="entry name" value="SPLICING FACTOR ESS-2 HOMOLOG"/>
    <property type="match status" value="1"/>
</dbReference>
<evidence type="ECO:0000256" key="3">
    <source>
        <dbReference type="ARBA" id="ARBA00023242"/>
    </source>
</evidence>
<dbReference type="PANTHER" id="PTHR12940">
    <property type="entry name" value="ES-2 PROTEIN - RELATED"/>
    <property type="match status" value="1"/>
</dbReference>
<accession>A0AAV2RZW4</accession>
<dbReference type="InterPro" id="IPR019148">
    <property type="entry name" value="Nuclear_protein_DGCR14_ESS-2"/>
</dbReference>
<dbReference type="Pfam" id="PF09751">
    <property type="entry name" value="Es2"/>
    <property type="match status" value="1"/>
</dbReference>
<feature type="compositionally biased region" description="Basic and acidic residues" evidence="4">
    <location>
        <begin position="136"/>
        <end position="145"/>
    </location>
</feature>
<feature type="region of interest" description="Disordered" evidence="4">
    <location>
        <begin position="451"/>
        <end position="537"/>
    </location>
</feature>
<feature type="compositionally biased region" description="Low complexity" evidence="4">
    <location>
        <begin position="488"/>
        <end position="514"/>
    </location>
</feature>
<comment type="subcellular location">
    <subcellularLocation>
        <location evidence="1">Nucleus</location>
    </subcellularLocation>
</comment>
<sequence>MGDETPSSTTSESSMSLVVKNAKTEMEIFKKPRKPPPKKKRKVLNEEKYLKKLDAIIERDFFPDLEELKDKVEYIQAKETNDVVRLREIYMKYSDGKRTPNFNRVEDSPSTFETPERTEIDDDNPLFRNIGQNFTRADRDEDERSSVTSSSSSTKKDMSLDEFLFSHTSEDNASFEDLMELQEKRFRLKNAWMFEAEDKHNEDYIPNLALPSCEDRARAEMLAIKGTSVANDTRPKSLENWKFQTYNSVMYVPGGAPLSQNAQIELAKKKKREVLLENTRFDGNPFKETLSSAAMVEASMVQQSKKEGKVGVDGKDLGKESPKVNGYNFVRDPSPAPGVDASPLMTWGAVEGTPAQLDGSQTPLLSRATPGPSYRIPKVTSRDILGKELADRASQKQRDRKIKALSLVKSRVGTPNTLKFGQQPSRERIEGMSPAAQRLLNSKLGVRVSSDKALRASYTPSPANRRDGTPGGAKTPTPAYLSARRTPRTPTTPRTPKIGSQTPTLTDNLLNLPNNPIPRTPEVISGVKGRPTAKDFF</sequence>
<reference evidence="5 6" key="1">
    <citation type="submission" date="2024-05" db="EMBL/GenBank/DDBJ databases">
        <authorList>
            <person name="Wallberg A."/>
        </authorList>
    </citation>
    <scope>NUCLEOTIDE SEQUENCE [LARGE SCALE GENOMIC DNA]</scope>
</reference>
<proteinExistence type="inferred from homology"/>
<feature type="region of interest" description="Disordered" evidence="4">
    <location>
        <begin position="100"/>
        <end position="154"/>
    </location>
</feature>
<evidence type="ECO:0008006" key="7">
    <source>
        <dbReference type="Google" id="ProtNLM"/>
    </source>
</evidence>
<keyword evidence="3" id="KW-0539">Nucleus</keyword>
<organism evidence="5 6">
    <name type="scientific">Meganyctiphanes norvegica</name>
    <name type="common">Northern krill</name>
    <name type="synonym">Thysanopoda norvegica</name>
    <dbReference type="NCBI Taxonomy" id="48144"/>
    <lineage>
        <taxon>Eukaryota</taxon>
        <taxon>Metazoa</taxon>
        <taxon>Ecdysozoa</taxon>
        <taxon>Arthropoda</taxon>
        <taxon>Crustacea</taxon>
        <taxon>Multicrustacea</taxon>
        <taxon>Malacostraca</taxon>
        <taxon>Eumalacostraca</taxon>
        <taxon>Eucarida</taxon>
        <taxon>Euphausiacea</taxon>
        <taxon>Euphausiidae</taxon>
        <taxon>Meganyctiphanes</taxon>
    </lineage>
</organism>
<evidence type="ECO:0000313" key="5">
    <source>
        <dbReference type="EMBL" id="CAL4147461.1"/>
    </source>
</evidence>
<gene>
    <name evidence="5" type="ORF">MNOR_LOCUS30043</name>
</gene>
<evidence type="ECO:0000256" key="4">
    <source>
        <dbReference type="SAM" id="MobiDB-lite"/>
    </source>
</evidence>